<keyword evidence="3" id="KW-0378">Hydrolase</keyword>
<gene>
    <name evidence="6" type="ORF">J2S36_000280</name>
</gene>
<dbReference type="PANTHER" id="PTHR46233:SF3">
    <property type="entry name" value="HYDROXYACYLGLUTATHIONE HYDROLASE GLOC"/>
    <property type="match status" value="1"/>
</dbReference>
<accession>A0ABU1T035</accession>
<protein>
    <submittedName>
        <fullName evidence="6">Glyoxylase-like metal-dependent hydrolase (Beta-lactamase superfamily II)</fullName>
    </submittedName>
</protein>
<comment type="cofactor">
    <cofactor evidence="1">
        <name>Zn(2+)</name>
        <dbReference type="ChEBI" id="CHEBI:29105"/>
    </cofactor>
</comment>
<dbReference type="PANTHER" id="PTHR46233">
    <property type="entry name" value="HYDROXYACYLGLUTATHIONE HYDROLASE GLOC"/>
    <property type="match status" value="1"/>
</dbReference>
<proteinExistence type="predicted"/>
<dbReference type="EMBL" id="JAVDUJ010000001">
    <property type="protein sequence ID" value="MDR6938737.1"/>
    <property type="molecule type" value="Genomic_DNA"/>
</dbReference>
<evidence type="ECO:0000256" key="3">
    <source>
        <dbReference type="ARBA" id="ARBA00022801"/>
    </source>
</evidence>
<evidence type="ECO:0000256" key="2">
    <source>
        <dbReference type="ARBA" id="ARBA00022723"/>
    </source>
</evidence>
<keyword evidence="2" id="KW-0479">Metal-binding</keyword>
<dbReference type="Proteomes" id="UP001266099">
    <property type="component" value="Unassembled WGS sequence"/>
</dbReference>
<evidence type="ECO:0000259" key="5">
    <source>
        <dbReference type="SMART" id="SM00849"/>
    </source>
</evidence>
<dbReference type="CDD" id="cd06262">
    <property type="entry name" value="metallo-hydrolase-like_MBL-fold"/>
    <property type="match status" value="1"/>
</dbReference>
<feature type="domain" description="Metallo-beta-lactamase" evidence="5">
    <location>
        <begin position="12"/>
        <end position="219"/>
    </location>
</feature>
<dbReference type="InterPro" id="IPR001279">
    <property type="entry name" value="Metallo-B-lactamas"/>
</dbReference>
<evidence type="ECO:0000313" key="7">
    <source>
        <dbReference type="Proteomes" id="UP001266099"/>
    </source>
</evidence>
<organism evidence="6 7">
    <name type="scientific">Arcanobacterium hippocoleae</name>
    <dbReference type="NCBI Taxonomy" id="149017"/>
    <lineage>
        <taxon>Bacteria</taxon>
        <taxon>Bacillati</taxon>
        <taxon>Actinomycetota</taxon>
        <taxon>Actinomycetes</taxon>
        <taxon>Actinomycetales</taxon>
        <taxon>Actinomycetaceae</taxon>
        <taxon>Arcanobacterium</taxon>
    </lineage>
</organism>
<reference evidence="6 7" key="1">
    <citation type="submission" date="2023-07" db="EMBL/GenBank/DDBJ databases">
        <title>Sequencing the genomes of 1000 actinobacteria strains.</title>
        <authorList>
            <person name="Klenk H.-P."/>
        </authorList>
    </citation>
    <scope>NUCLEOTIDE SEQUENCE [LARGE SCALE GENOMIC DNA]</scope>
    <source>
        <strain evidence="6 7">DSM 15539</strain>
    </source>
</reference>
<keyword evidence="7" id="KW-1185">Reference proteome</keyword>
<dbReference type="Pfam" id="PF00753">
    <property type="entry name" value="Lactamase_B"/>
    <property type="match status" value="1"/>
</dbReference>
<dbReference type="RefSeq" id="WP_309954781.1">
    <property type="nucleotide sequence ID" value="NZ_CP136414.1"/>
</dbReference>
<dbReference type="Gene3D" id="3.60.15.10">
    <property type="entry name" value="Ribonuclease Z/Hydroxyacylglutathione hydrolase-like"/>
    <property type="match status" value="1"/>
</dbReference>
<dbReference type="InterPro" id="IPR051453">
    <property type="entry name" value="MBL_Glyoxalase_II"/>
</dbReference>
<dbReference type="SMART" id="SM00849">
    <property type="entry name" value="Lactamase_B"/>
    <property type="match status" value="1"/>
</dbReference>
<evidence type="ECO:0000256" key="4">
    <source>
        <dbReference type="ARBA" id="ARBA00022833"/>
    </source>
</evidence>
<dbReference type="InterPro" id="IPR036866">
    <property type="entry name" value="RibonucZ/Hydroxyglut_hydro"/>
</dbReference>
<name>A0ABU1T035_9ACTO</name>
<evidence type="ECO:0000256" key="1">
    <source>
        <dbReference type="ARBA" id="ARBA00001947"/>
    </source>
</evidence>
<dbReference type="SUPFAM" id="SSF56281">
    <property type="entry name" value="Metallo-hydrolase/oxidoreductase"/>
    <property type="match status" value="1"/>
</dbReference>
<evidence type="ECO:0000313" key="6">
    <source>
        <dbReference type="EMBL" id="MDR6938737.1"/>
    </source>
</evidence>
<keyword evidence="4" id="KW-0862">Zinc</keyword>
<comment type="caution">
    <text evidence="6">The sequence shown here is derived from an EMBL/GenBank/DDBJ whole genome shotgun (WGS) entry which is preliminary data.</text>
</comment>
<sequence length="240" mass="26626">MIILRYSRTFLDANCYLLADTHQRVALVVDPGAGSRFWIQQMLETHGLQLGAVLLTHGHADHVWDVSAFAGDVPVYVPAPDLYRLEDPLASLGMPQFALAFPRMGVDEWCKPANLQEVPKSAYTDSFEFVPGVTVRAVATPGHTEGSSVFLFDGRSDFSADEAILQTDREEHFMLSGDVIFKNGIGRTDLPGGDSQKMAASLRFLINVIRPETYLLPGHGEYTTMFHETRHSPYLHSVMS</sequence>